<accession>A0A8S5MQE8</accession>
<name>A0A8S5MQE8_9CAUD</name>
<organism evidence="1">
    <name type="scientific">Siphoviridae sp. ctA4S13</name>
    <dbReference type="NCBI Taxonomy" id="2826179"/>
    <lineage>
        <taxon>Viruses</taxon>
        <taxon>Duplodnaviria</taxon>
        <taxon>Heunggongvirae</taxon>
        <taxon>Uroviricota</taxon>
        <taxon>Caudoviricetes</taxon>
    </lineage>
</organism>
<sequence length="46" mass="5216">MTALHQLLNISKQTVFLNDKAICLRQSMYKGGGNNAVTYIIEKFEI</sequence>
<reference evidence="1" key="1">
    <citation type="journal article" date="2021" name="Proc. Natl. Acad. Sci. U.S.A.">
        <title>A Catalog of Tens of Thousands of Viruses from Human Metagenomes Reveals Hidden Associations with Chronic Diseases.</title>
        <authorList>
            <person name="Tisza M.J."/>
            <person name="Buck C.B."/>
        </authorList>
    </citation>
    <scope>NUCLEOTIDE SEQUENCE</scope>
    <source>
        <strain evidence="1">CtA4S13</strain>
    </source>
</reference>
<proteinExistence type="predicted"/>
<dbReference type="EMBL" id="BK014961">
    <property type="protein sequence ID" value="DAD84534.1"/>
    <property type="molecule type" value="Genomic_DNA"/>
</dbReference>
<protein>
    <submittedName>
        <fullName evidence="1">Uncharacterized protein</fullName>
    </submittedName>
</protein>
<evidence type="ECO:0000313" key="1">
    <source>
        <dbReference type="EMBL" id="DAD84534.1"/>
    </source>
</evidence>